<dbReference type="InterPro" id="IPR023606">
    <property type="entry name" value="CoA-Trfase_III_dom_1_sf"/>
</dbReference>
<dbReference type="InterPro" id="IPR050483">
    <property type="entry name" value="CoA-transferase_III_domain"/>
</dbReference>
<keyword evidence="4" id="KW-1185">Reference proteome</keyword>
<feature type="region of interest" description="Disordered" evidence="2">
    <location>
        <begin position="390"/>
        <end position="413"/>
    </location>
</feature>
<dbReference type="Pfam" id="PF02515">
    <property type="entry name" value="CoA_transf_3"/>
    <property type="match status" value="1"/>
</dbReference>
<protein>
    <submittedName>
        <fullName evidence="3">CaiB/BaiF CoA transferase family protein</fullName>
    </submittedName>
</protein>
<keyword evidence="1 3" id="KW-0808">Transferase</keyword>
<dbReference type="RefSeq" id="WP_158443998.1">
    <property type="nucleotide sequence ID" value="NZ_JAOAOS010000004.1"/>
</dbReference>
<evidence type="ECO:0000313" key="3">
    <source>
        <dbReference type="EMBL" id="MFC5293597.1"/>
    </source>
</evidence>
<dbReference type="Gene3D" id="3.40.50.10540">
    <property type="entry name" value="Crotonobetainyl-coa:carnitine coa-transferase, domain 1"/>
    <property type="match status" value="1"/>
</dbReference>
<dbReference type="Proteomes" id="UP001595976">
    <property type="component" value="Unassembled WGS sequence"/>
</dbReference>
<reference evidence="4" key="1">
    <citation type="journal article" date="2019" name="Int. J. Syst. Evol. Microbiol.">
        <title>The Global Catalogue of Microorganisms (GCM) 10K type strain sequencing project: providing services to taxonomists for standard genome sequencing and annotation.</title>
        <authorList>
            <consortium name="The Broad Institute Genomics Platform"/>
            <consortium name="The Broad Institute Genome Sequencing Center for Infectious Disease"/>
            <person name="Wu L."/>
            <person name="Ma J."/>
        </authorList>
    </citation>
    <scope>NUCLEOTIDE SEQUENCE [LARGE SCALE GENOMIC DNA]</scope>
    <source>
        <strain evidence="4">CGMCC 1.15643</strain>
    </source>
</reference>
<sequence>MTSRTGSLADIKVIDASRVLGGPYAGQILGDHGADVIKIEPPAGDETRGWGPPFLDGAASYFLGLNRNKRGMALDLTQPAGRELLLRLLETADVFIENFKTGTLERWGLGREELERRFPRLVHCRVSGFGADGPLGGLPGYDAAIQASAGIMSVNGERGGAPLRVGLPVVDMVTGLNAVIGILMALQERASSGKGQFVEATLYDCGVSLLHPHLPNYYLSGKVAGRSGNAHPNITPYDVFATRDVPLFLAVGNNRQFATLCEVVGRPELAEDARYATNKDRNINRDALKVDLEAAMAGFDGGPLAERLVKSGVPCGAVRSIDQVMADPHTHHREMVVDIGSYRGTGSPIKLSRTPASYRMAPPRFGEHTAAILAEAGVQGELFADALPGFAPPDEAQGPEIGAETAGRPAVRG</sequence>
<dbReference type="Gene3D" id="3.30.1540.10">
    <property type="entry name" value="formyl-coa transferase, domain 3"/>
    <property type="match status" value="1"/>
</dbReference>
<gene>
    <name evidence="3" type="ORF">ACFPK2_11420</name>
</gene>
<dbReference type="InterPro" id="IPR003673">
    <property type="entry name" value="CoA-Trfase_fam_III"/>
</dbReference>
<dbReference type="SUPFAM" id="SSF89796">
    <property type="entry name" value="CoA-transferase family III (CaiB/BaiF)"/>
    <property type="match status" value="1"/>
</dbReference>
<comment type="caution">
    <text evidence="3">The sequence shown here is derived from an EMBL/GenBank/DDBJ whole genome shotgun (WGS) entry which is preliminary data.</text>
</comment>
<dbReference type="EMBL" id="JBHSLI010000004">
    <property type="protein sequence ID" value="MFC5293597.1"/>
    <property type="molecule type" value="Genomic_DNA"/>
</dbReference>
<evidence type="ECO:0000256" key="1">
    <source>
        <dbReference type="ARBA" id="ARBA00022679"/>
    </source>
</evidence>
<dbReference type="PANTHER" id="PTHR48207:SF3">
    <property type="entry name" value="SUCCINATE--HYDROXYMETHYLGLUTARATE COA-TRANSFERASE"/>
    <property type="match status" value="1"/>
</dbReference>
<accession>A0ABW0F2I0</accession>
<dbReference type="InterPro" id="IPR044855">
    <property type="entry name" value="CoA-Trfase_III_dom3_sf"/>
</dbReference>
<evidence type="ECO:0000256" key="2">
    <source>
        <dbReference type="SAM" id="MobiDB-lite"/>
    </source>
</evidence>
<organism evidence="3 4">
    <name type="scientific">Bosea minatitlanensis</name>
    <dbReference type="NCBI Taxonomy" id="128782"/>
    <lineage>
        <taxon>Bacteria</taxon>
        <taxon>Pseudomonadati</taxon>
        <taxon>Pseudomonadota</taxon>
        <taxon>Alphaproteobacteria</taxon>
        <taxon>Hyphomicrobiales</taxon>
        <taxon>Boseaceae</taxon>
        <taxon>Bosea</taxon>
    </lineage>
</organism>
<name>A0ABW0F2I0_9HYPH</name>
<dbReference type="PANTHER" id="PTHR48207">
    <property type="entry name" value="SUCCINATE--HYDROXYMETHYLGLUTARATE COA-TRANSFERASE"/>
    <property type="match status" value="1"/>
</dbReference>
<proteinExistence type="predicted"/>
<dbReference type="GO" id="GO:0016740">
    <property type="term" value="F:transferase activity"/>
    <property type="evidence" value="ECO:0007669"/>
    <property type="project" value="UniProtKB-KW"/>
</dbReference>
<evidence type="ECO:0000313" key="4">
    <source>
        <dbReference type="Proteomes" id="UP001595976"/>
    </source>
</evidence>